<evidence type="ECO:0000256" key="1">
    <source>
        <dbReference type="SAM" id="Phobius"/>
    </source>
</evidence>
<dbReference type="GO" id="GO:0016746">
    <property type="term" value="F:acyltransferase activity"/>
    <property type="evidence" value="ECO:0007669"/>
    <property type="project" value="UniProtKB-KW"/>
</dbReference>
<sequence>MRAAGAYDRGVIFRTAATSAVLAILLAIVGAVLGPQWDPAPMTDHVEVASASTVIGDAASYRATGPVDAGDAAPRADVGTYDVRTTVLTVELDGTSVDAVLREPVRDADETTLLPGVVFLHGAGTGDARTAFASTATALASAGVVTLVPSKRLDTYSTRHRDYVTMAADYDRSVAVLRGAPGVDPRRVGLYAESEGAWIAPVITATDPSVAFLVLASAPVVPPREQAAFAVDNYLHNTGVPQELYRVIPRAVGMALPGGGFEYADFDVEPSLRRTGGPVLMLYGTADASMPIEQGAQIVLAQAGAEVDGGAQVTVRYYDGADHGLRVDGTVVPEVPRDVGAWVEGLPAVADAAPQVAGAQPFQRSLAGPVPTPRWLASGDLMLALILVAAALMVVGSLALVVVVLRARAVRRAGGVPRTVVRRSRAVPLVVLTLATVASFVALIAYLVTVARLALGYARDPWLVEGGWLAVRALGVVAIVAAAVLVNRALESRSRRRATLDDTPVAAWRARPDAAVQGVLGHACVVVLVGGAVLLLVVLAYWGVFQLGI</sequence>
<proteinExistence type="predicted"/>
<dbReference type="EMBL" id="PGFE01000002">
    <property type="protein sequence ID" value="PJJ73936.1"/>
    <property type="molecule type" value="Genomic_DNA"/>
</dbReference>
<keyword evidence="2" id="KW-0378">Hydrolase</keyword>
<dbReference type="GO" id="GO:0052689">
    <property type="term" value="F:carboxylic ester hydrolase activity"/>
    <property type="evidence" value="ECO:0007669"/>
    <property type="project" value="TreeGrafter"/>
</dbReference>
<keyword evidence="2" id="KW-0808">Transferase</keyword>
<feature type="transmembrane region" description="Helical" evidence="1">
    <location>
        <begin position="426"/>
        <end position="448"/>
    </location>
</feature>
<dbReference type="PANTHER" id="PTHR43265">
    <property type="entry name" value="ESTERASE ESTD"/>
    <property type="match status" value="1"/>
</dbReference>
<evidence type="ECO:0000313" key="3">
    <source>
        <dbReference type="Proteomes" id="UP000231693"/>
    </source>
</evidence>
<dbReference type="Gene3D" id="3.40.50.1820">
    <property type="entry name" value="alpha/beta hydrolase"/>
    <property type="match status" value="1"/>
</dbReference>
<keyword evidence="2" id="KW-0012">Acyltransferase</keyword>
<feature type="transmembrane region" description="Helical" evidence="1">
    <location>
        <begin position="381"/>
        <end position="405"/>
    </location>
</feature>
<comment type="caution">
    <text evidence="2">The sequence shown here is derived from an EMBL/GenBank/DDBJ whole genome shotgun (WGS) entry which is preliminary data.</text>
</comment>
<name>A0A2M9CPV4_9CELL</name>
<dbReference type="InterPro" id="IPR029058">
    <property type="entry name" value="AB_hydrolase_fold"/>
</dbReference>
<dbReference type="AlphaFoldDB" id="A0A2M9CPV4"/>
<keyword evidence="1" id="KW-1133">Transmembrane helix</keyword>
<keyword evidence="1" id="KW-0812">Transmembrane</keyword>
<keyword evidence="1" id="KW-0472">Membrane</keyword>
<evidence type="ECO:0000313" key="2">
    <source>
        <dbReference type="EMBL" id="PJJ73936.1"/>
    </source>
</evidence>
<feature type="transmembrane region" description="Helical" evidence="1">
    <location>
        <begin position="468"/>
        <end position="487"/>
    </location>
</feature>
<organism evidence="2 3">
    <name type="scientific">Sediminihabitans luteus</name>
    <dbReference type="NCBI Taxonomy" id="1138585"/>
    <lineage>
        <taxon>Bacteria</taxon>
        <taxon>Bacillati</taxon>
        <taxon>Actinomycetota</taxon>
        <taxon>Actinomycetes</taxon>
        <taxon>Micrococcales</taxon>
        <taxon>Cellulomonadaceae</taxon>
        <taxon>Sediminihabitans</taxon>
    </lineage>
</organism>
<keyword evidence="3" id="KW-1185">Reference proteome</keyword>
<dbReference type="PANTHER" id="PTHR43265:SF1">
    <property type="entry name" value="ESTERASE ESTD"/>
    <property type="match status" value="1"/>
</dbReference>
<dbReference type="InterPro" id="IPR053145">
    <property type="entry name" value="AB_hydrolase_Est10"/>
</dbReference>
<feature type="transmembrane region" description="Helical" evidence="1">
    <location>
        <begin position="12"/>
        <end position="33"/>
    </location>
</feature>
<reference evidence="2 3" key="1">
    <citation type="submission" date="2017-11" db="EMBL/GenBank/DDBJ databases">
        <title>Genomic Encyclopedia of Archaeal and Bacterial Type Strains, Phase II (KMG-II): From Individual Species to Whole Genera.</title>
        <authorList>
            <person name="Goeker M."/>
        </authorList>
    </citation>
    <scope>NUCLEOTIDE SEQUENCE [LARGE SCALE GENOMIC DNA]</scope>
    <source>
        <strain evidence="2 3">DSM 25478</strain>
    </source>
</reference>
<protein>
    <submittedName>
        <fullName evidence="2">Bile acid acyltransferase/acyl-CoA thioester hydrolase-like protein</fullName>
    </submittedName>
</protein>
<gene>
    <name evidence="2" type="ORF">CLV28_1420</name>
</gene>
<feature type="transmembrane region" description="Helical" evidence="1">
    <location>
        <begin position="519"/>
        <end position="544"/>
    </location>
</feature>
<dbReference type="SUPFAM" id="SSF53474">
    <property type="entry name" value="alpha/beta-Hydrolases"/>
    <property type="match status" value="1"/>
</dbReference>
<dbReference type="Proteomes" id="UP000231693">
    <property type="component" value="Unassembled WGS sequence"/>
</dbReference>
<accession>A0A2M9CPV4</accession>